<dbReference type="PANTHER" id="PTHR11804:SF79">
    <property type="entry name" value="MITOCHONDRIAL INTERMEDIATE PEPTIDASE"/>
    <property type="match status" value="1"/>
</dbReference>
<dbReference type="Pfam" id="PF01432">
    <property type="entry name" value="Peptidase_M3"/>
    <property type="match status" value="1"/>
</dbReference>
<evidence type="ECO:0000256" key="10">
    <source>
        <dbReference type="ARBA" id="ARBA00023049"/>
    </source>
</evidence>
<dbReference type="RefSeq" id="XP_062631563.1">
    <property type="nucleotide sequence ID" value="XM_062775579.1"/>
</dbReference>
<dbReference type="SUPFAM" id="SSF55486">
    <property type="entry name" value="Metalloproteases ('zincins'), catalytic domain"/>
    <property type="match status" value="1"/>
</dbReference>
<comment type="subcellular location">
    <subcellularLocation>
        <location evidence="2">Mitochondrion matrix</location>
    </subcellularLocation>
</comment>
<keyword evidence="9" id="KW-0809">Transit peptide</keyword>
<gene>
    <name evidence="18" type="primary">OCT1</name>
    <name evidence="18" type="ORF">LOC62_07G009040</name>
</gene>
<evidence type="ECO:0000259" key="17">
    <source>
        <dbReference type="Pfam" id="PF01432"/>
    </source>
</evidence>
<sequence length="806" mass="87763">MIPQNTASRGLRQVLRARMLRPSPASSLRARSLPPARPLSTATAPLRDRLATATATKPAAVFPVAGFPASSDTDVRDLFDTPYAPGTAASPSGLFGYPVLTAPDVLLPLTERTLVHARAIVDRIARAGEDASGRELRLVVKNLDRLSDLLCGVIDMCELVRNAHPSPEWVVAADESYETLCSYMNELNTSRGLFDALVATLAAQHSPPLSHAETQVALTFLRDFEKSGIDLAPDVRARFVELSDSLMTLGRRFLSSATAGPNPSPPIEIPDPEKLLDSLGPQFYNTLRRSWRGAALVTPGSWEAQMIARYARDGEARRLVYVGNSRADPERVGVLEEMLAQRAELAGVLGKKSWGEVALVDKMAKTPENVRGFLESLAEHHRATALSDVAMLQAIKSQSITGIEVAGDPEKAKLQPLYAWDRDIFTERYISSLAPASLEPLAPYFSTGTVMRGLSRLFSRLYGISFRPAPVAPGEVWHPSVRRLDVVDESEGVIGVIYCDLFSRDGKPASGAAHYTVRCSRRVDDDDVRGDRMVDGWDAGLGPGLETGGEAIPGREGRYQLPIVVLTTDFGTVERDRPALLGWHEVETLFHEMGHAMHSMIGRTEYHNVSGTRCATDFVELPSILMEHFVSSPEVLGLFAEHYATGAPLPMELLAAHRRLQQSLAALETHGQIVMAMLDQQYHSLAPGEAVDSTAVHNALQNRVGVVPAVEGTAWQTQFGHLQGYGATYYSYLFDRAIAGKVFETLFTADPLSRDGGDVLKNKLLKWGGGRDPWEMVGDVVGGEEGEVVAKGDERAMGLVGGWYIK</sequence>
<keyword evidence="10 15" id="KW-0482">Metalloprotease</keyword>
<dbReference type="GO" id="GO:0006518">
    <property type="term" value="P:peptide metabolic process"/>
    <property type="evidence" value="ECO:0007669"/>
    <property type="project" value="TreeGrafter"/>
</dbReference>
<comment type="function">
    <text evidence="12">Cleaves proteins, imported into the mitochondrion, to their mature size. While most mitochondrial precursor proteins are processed to the mature form in one step by mitochondrial processing peptidase (MPP), the sequential cleavage by MIP of an octapeptide after initial processing by MPP is a required step for a subgroup of nuclear-encoded precursor proteins destined for the matrix or the inner membrane.</text>
</comment>
<keyword evidence="6 15" id="KW-0479">Metal-binding</keyword>
<evidence type="ECO:0000313" key="19">
    <source>
        <dbReference type="Proteomes" id="UP000827549"/>
    </source>
</evidence>
<keyword evidence="5 15" id="KW-0645">Protease</keyword>
<dbReference type="EC" id="3.4.24.59" evidence="4"/>
<keyword evidence="8 15" id="KW-0862">Zinc</keyword>
<dbReference type="AlphaFoldDB" id="A0AAF0YFQ5"/>
<evidence type="ECO:0000256" key="8">
    <source>
        <dbReference type="ARBA" id="ARBA00022833"/>
    </source>
</evidence>
<feature type="region of interest" description="Disordered" evidence="16">
    <location>
        <begin position="23"/>
        <end position="44"/>
    </location>
</feature>
<dbReference type="Proteomes" id="UP000827549">
    <property type="component" value="Chromosome 7"/>
</dbReference>
<dbReference type="PANTHER" id="PTHR11804">
    <property type="entry name" value="PROTEASE M3 THIMET OLIGOPEPTIDASE-RELATED"/>
    <property type="match status" value="1"/>
</dbReference>
<comment type="similarity">
    <text evidence="3 15">Belongs to the peptidase M3 family.</text>
</comment>
<dbReference type="EMBL" id="CP086720">
    <property type="protein sequence ID" value="WOO85537.1"/>
    <property type="molecule type" value="Genomic_DNA"/>
</dbReference>
<evidence type="ECO:0000256" key="13">
    <source>
        <dbReference type="ARBA" id="ARBA00071226"/>
    </source>
</evidence>
<keyword evidence="11" id="KW-0496">Mitochondrion</keyword>
<evidence type="ECO:0000256" key="6">
    <source>
        <dbReference type="ARBA" id="ARBA00022723"/>
    </source>
</evidence>
<dbReference type="GO" id="GO:0046872">
    <property type="term" value="F:metal ion binding"/>
    <property type="evidence" value="ECO:0007669"/>
    <property type="project" value="UniProtKB-UniRule"/>
</dbReference>
<evidence type="ECO:0000256" key="2">
    <source>
        <dbReference type="ARBA" id="ARBA00004305"/>
    </source>
</evidence>
<organism evidence="18 19">
    <name type="scientific">Vanrija pseudolonga</name>
    <dbReference type="NCBI Taxonomy" id="143232"/>
    <lineage>
        <taxon>Eukaryota</taxon>
        <taxon>Fungi</taxon>
        <taxon>Dikarya</taxon>
        <taxon>Basidiomycota</taxon>
        <taxon>Agaricomycotina</taxon>
        <taxon>Tremellomycetes</taxon>
        <taxon>Trichosporonales</taxon>
        <taxon>Trichosporonaceae</taxon>
        <taxon>Vanrija</taxon>
    </lineage>
</organism>
<evidence type="ECO:0000256" key="14">
    <source>
        <dbReference type="ARBA" id="ARBA00082239"/>
    </source>
</evidence>
<evidence type="ECO:0000256" key="5">
    <source>
        <dbReference type="ARBA" id="ARBA00022670"/>
    </source>
</evidence>
<dbReference type="FunFam" id="3.40.390.10:FF:000055">
    <property type="entry name" value="Related to mitochondrial intermediate peptidase"/>
    <property type="match status" value="1"/>
</dbReference>
<dbReference type="InterPro" id="IPR001567">
    <property type="entry name" value="Pept_M3A_M3B_dom"/>
</dbReference>
<dbReference type="InterPro" id="IPR033851">
    <property type="entry name" value="M3A_MIP"/>
</dbReference>
<dbReference type="GO" id="GO:0005759">
    <property type="term" value="C:mitochondrial matrix"/>
    <property type="evidence" value="ECO:0007669"/>
    <property type="project" value="UniProtKB-SubCell"/>
</dbReference>
<dbReference type="GO" id="GO:0004222">
    <property type="term" value="F:metalloendopeptidase activity"/>
    <property type="evidence" value="ECO:0007669"/>
    <property type="project" value="UniProtKB-EC"/>
</dbReference>
<feature type="domain" description="Peptidase M3A/M3B catalytic" evidence="17">
    <location>
        <begin position="311"/>
        <end position="781"/>
    </location>
</feature>
<reference evidence="18" key="1">
    <citation type="submission" date="2023-10" db="EMBL/GenBank/DDBJ databases">
        <authorList>
            <person name="Noh H."/>
        </authorList>
    </citation>
    <scope>NUCLEOTIDE SEQUENCE</scope>
    <source>
        <strain evidence="18">DUCC4014</strain>
    </source>
</reference>
<feature type="compositionally biased region" description="Low complexity" evidence="16">
    <location>
        <begin position="23"/>
        <end position="40"/>
    </location>
</feature>
<proteinExistence type="inferred from homology"/>
<comment type="cofactor">
    <cofactor evidence="15">
        <name>Zn(2+)</name>
        <dbReference type="ChEBI" id="CHEBI:29105"/>
    </cofactor>
    <text evidence="15">Binds 1 zinc ion.</text>
</comment>
<dbReference type="InterPro" id="IPR024077">
    <property type="entry name" value="Neurolysin/TOP_dom2"/>
</dbReference>
<dbReference type="InterPro" id="IPR045090">
    <property type="entry name" value="Pept_M3A_M3B"/>
</dbReference>
<dbReference type="CDD" id="cd06457">
    <property type="entry name" value="M3A_MIP"/>
    <property type="match status" value="1"/>
</dbReference>
<evidence type="ECO:0000256" key="12">
    <source>
        <dbReference type="ARBA" id="ARBA00025208"/>
    </source>
</evidence>
<dbReference type="InterPro" id="IPR024079">
    <property type="entry name" value="MetalloPept_cat_dom_sf"/>
</dbReference>
<evidence type="ECO:0000256" key="16">
    <source>
        <dbReference type="SAM" id="MobiDB-lite"/>
    </source>
</evidence>
<evidence type="ECO:0000313" key="18">
    <source>
        <dbReference type="EMBL" id="WOO85537.1"/>
    </source>
</evidence>
<evidence type="ECO:0000256" key="15">
    <source>
        <dbReference type="RuleBase" id="RU003435"/>
    </source>
</evidence>
<name>A0AAF0YFQ5_9TREE</name>
<evidence type="ECO:0000256" key="3">
    <source>
        <dbReference type="ARBA" id="ARBA00006040"/>
    </source>
</evidence>
<evidence type="ECO:0000256" key="4">
    <source>
        <dbReference type="ARBA" id="ARBA00012441"/>
    </source>
</evidence>
<keyword evidence="19" id="KW-1185">Reference proteome</keyword>
<dbReference type="GO" id="GO:0006627">
    <property type="term" value="P:protein processing involved in protein targeting to mitochondrion"/>
    <property type="evidence" value="ECO:0007669"/>
    <property type="project" value="TreeGrafter"/>
</dbReference>
<dbReference type="Gene3D" id="3.40.390.10">
    <property type="entry name" value="Collagenase (Catalytic Domain)"/>
    <property type="match status" value="1"/>
</dbReference>
<dbReference type="GeneID" id="87812203"/>
<protein>
    <recommendedName>
        <fullName evidence="13">Mitochondrial intermediate peptidase 1</fullName>
        <ecNumber evidence="4">3.4.24.59</ecNumber>
    </recommendedName>
    <alternativeName>
        <fullName evidence="14">Octapeptidyl aminopeptidase 1</fullName>
    </alternativeName>
</protein>
<comment type="catalytic activity">
    <reaction evidence="1">
        <text>Release of an N-terminal octapeptide as second stage of processing of some proteins imported into the mitochondrion.</text>
        <dbReference type="EC" id="3.4.24.59"/>
    </reaction>
</comment>
<accession>A0AAF0YFQ5</accession>
<evidence type="ECO:0000256" key="9">
    <source>
        <dbReference type="ARBA" id="ARBA00022946"/>
    </source>
</evidence>
<keyword evidence="7 15" id="KW-0378">Hydrolase</keyword>
<evidence type="ECO:0000256" key="1">
    <source>
        <dbReference type="ARBA" id="ARBA00000436"/>
    </source>
</evidence>
<evidence type="ECO:0000256" key="11">
    <source>
        <dbReference type="ARBA" id="ARBA00023128"/>
    </source>
</evidence>
<evidence type="ECO:0000256" key="7">
    <source>
        <dbReference type="ARBA" id="ARBA00022801"/>
    </source>
</evidence>
<dbReference type="Gene3D" id="1.10.1370.10">
    <property type="entry name" value="Neurolysin, domain 3"/>
    <property type="match status" value="1"/>
</dbReference>